<dbReference type="InterPro" id="IPR050272">
    <property type="entry name" value="Isochorismatase-like_hydrls"/>
</dbReference>
<keyword evidence="4" id="KW-1185">Reference proteome</keyword>
<reference evidence="3 4" key="1">
    <citation type="submission" date="2019-04" db="EMBL/GenBank/DDBJ databases">
        <title>Streptomyces oryziradicis sp. nov., a novel actinomycete isolated from rhizosphere soil of rice (Oryza sativa L.).</title>
        <authorList>
            <person name="Li C."/>
        </authorList>
    </citation>
    <scope>NUCLEOTIDE SEQUENCE [LARGE SCALE GENOMIC DNA]</scope>
    <source>
        <strain evidence="3 4">NEAU-C40</strain>
    </source>
</reference>
<comment type="caution">
    <text evidence="3">The sequence shown here is derived from an EMBL/GenBank/DDBJ whole genome shotgun (WGS) entry which is preliminary data.</text>
</comment>
<dbReference type="AlphaFoldDB" id="A0A4U0RYN5"/>
<keyword evidence="1" id="KW-0378">Hydrolase</keyword>
<dbReference type="PANTHER" id="PTHR43540">
    <property type="entry name" value="PEROXYUREIDOACRYLATE/UREIDOACRYLATE AMIDOHYDROLASE-RELATED"/>
    <property type="match status" value="1"/>
</dbReference>
<dbReference type="Pfam" id="PF00857">
    <property type="entry name" value="Isochorismatase"/>
    <property type="match status" value="1"/>
</dbReference>
<organism evidence="3 4">
    <name type="scientific">Actinacidiphila oryziradicis</name>
    <dbReference type="NCBI Taxonomy" id="2571141"/>
    <lineage>
        <taxon>Bacteria</taxon>
        <taxon>Bacillati</taxon>
        <taxon>Actinomycetota</taxon>
        <taxon>Actinomycetes</taxon>
        <taxon>Kitasatosporales</taxon>
        <taxon>Streptomycetaceae</taxon>
        <taxon>Actinacidiphila</taxon>
    </lineage>
</organism>
<gene>
    <name evidence="3" type="ORF">FCI23_41775</name>
</gene>
<dbReference type="EMBL" id="SUMC01000079">
    <property type="protein sequence ID" value="TKA00838.1"/>
    <property type="molecule type" value="Genomic_DNA"/>
</dbReference>
<dbReference type="RefSeq" id="WP_136729310.1">
    <property type="nucleotide sequence ID" value="NZ_SUMC01000079.1"/>
</dbReference>
<dbReference type="OrthoDB" id="7500697at2"/>
<dbReference type="InterPro" id="IPR000868">
    <property type="entry name" value="Isochorismatase-like_dom"/>
</dbReference>
<evidence type="ECO:0000259" key="2">
    <source>
        <dbReference type="Pfam" id="PF00857"/>
    </source>
</evidence>
<feature type="domain" description="Isochorismatase-like" evidence="2">
    <location>
        <begin position="47"/>
        <end position="204"/>
    </location>
</feature>
<proteinExistence type="predicted"/>
<evidence type="ECO:0000313" key="4">
    <source>
        <dbReference type="Proteomes" id="UP000305778"/>
    </source>
</evidence>
<protein>
    <submittedName>
        <fullName evidence="3">Isochorismatase family protein</fullName>
    </submittedName>
</protein>
<dbReference type="SUPFAM" id="SSF52499">
    <property type="entry name" value="Isochorismatase-like hydrolases"/>
    <property type="match status" value="1"/>
</dbReference>
<accession>A0A4U0RYN5</accession>
<sequence length="223" mass="23965">MAAAEPRKRVGFGSRPAVLMIDNYAGVFSEPGIPFLEAVKTNRSAMGDDANIAAAHIARLLEHSRAAGIPVIHVTGMHGNNMPGWHDMVHAGDRRGELSAEKPGAADKYAIVPLCAPVEGEVVLQKSAPSAFWGTPLPGLLNYLGVDTLIVGGESVSGCVRASVIEAASYRYRVIIAEECAYDRHQACRAINLFDMHQKYSDVLPLDEVVEWVDKYGAQKVAA</sequence>
<evidence type="ECO:0000256" key="1">
    <source>
        <dbReference type="ARBA" id="ARBA00022801"/>
    </source>
</evidence>
<dbReference type="Proteomes" id="UP000305778">
    <property type="component" value="Unassembled WGS sequence"/>
</dbReference>
<dbReference type="InterPro" id="IPR036380">
    <property type="entry name" value="Isochorismatase-like_sf"/>
</dbReference>
<name>A0A4U0RYN5_9ACTN</name>
<evidence type="ECO:0000313" key="3">
    <source>
        <dbReference type="EMBL" id="TKA00838.1"/>
    </source>
</evidence>
<dbReference type="GO" id="GO:0016787">
    <property type="term" value="F:hydrolase activity"/>
    <property type="evidence" value="ECO:0007669"/>
    <property type="project" value="UniProtKB-KW"/>
</dbReference>
<dbReference type="Gene3D" id="3.40.50.850">
    <property type="entry name" value="Isochorismatase-like"/>
    <property type="match status" value="1"/>
</dbReference>
<dbReference type="PANTHER" id="PTHR43540:SF1">
    <property type="entry name" value="ISOCHORISMATASE HYDROLASE"/>
    <property type="match status" value="1"/>
</dbReference>